<proteinExistence type="predicted"/>
<keyword evidence="2" id="KW-1185">Reference proteome</keyword>
<comment type="caution">
    <text evidence="1">The sequence shown here is derived from an EMBL/GenBank/DDBJ whole genome shotgun (WGS) entry which is preliminary data.</text>
</comment>
<organism evidence="1 2">
    <name type="scientific">Scortum barcoo</name>
    <name type="common">barcoo grunter</name>
    <dbReference type="NCBI Taxonomy" id="214431"/>
    <lineage>
        <taxon>Eukaryota</taxon>
        <taxon>Metazoa</taxon>
        <taxon>Chordata</taxon>
        <taxon>Craniata</taxon>
        <taxon>Vertebrata</taxon>
        <taxon>Euteleostomi</taxon>
        <taxon>Actinopterygii</taxon>
        <taxon>Neopterygii</taxon>
        <taxon>Teleostei</taxon>
        <taxon>Neoteleostei</taxon>
        <taxon>Acanthomorphata</taxon>
        <taxon>Eupercaria</taxon>
        <taxon>Centrarchiformes</taxon>
        <taxon>Terapontoidei</taxon>
        <taxon>Terapontidae</taxon>
        <taxon>Scortum</taxon>
    </lineage>
</organism>
<protein>
    <submittedName>
        <fullName evidence="1">Uncharacterized protein</fullName>
    </submittedName>
</protein>
<reference evidence="1" key="1">
    <citation type="submission" date="2022-04" db="EMBL/GenBank/DDBJ databases">
        <title>Jade perch genome.</title>
        <authorList>
            <person name="Chao B."/>
        </authorList>
    </citation>
    <scope>NUCLEOTIDE SEQUENCE</scope>
    <source>
        <strain evidence="1">CB-2022</strain>
    </source>
</reference>
<name>A0ACB8V6N2_9TELE</name>
<dbReference type="EMBL" id="CM041554">
    <property type="protein sequence ID" value="KAI3351357.1"/>
    <property type="molecule type" value="Genomic_DNA"/>
</dbReference>
<sequence length="215" mass="24146">MRPIATVMSSANLMKRLELCNAFFAEQRDWDEGVPLVLFAAREAVQESLGFSPAELVFGHEYTVMPFGMCNAPATFQRLVNKILGDVENCKAYLDDIVVYFDDWISHVTTLREVFTRLSNASLTLNLAKCEFGKDFSVPFKLEVDASAVGAGAVLLQEDTQGIDHPRKQSVADYAQDFWPLVVEVDRTEDAFQATYLNRLYEPAALNDLIDLAHR</sequence>
<dbReference type="Proteomes" id="UP000831701">
    <property type="component" value="Chromosome 24"/>
</dbReference>
<evidence type="ECO:0000313" key="2">
    <source>
        <dbReference type="Proteomes" id="UP000831701"/>
    </source>
</evidence>
<accession>A0ACB8V6N2</accession>
<evidence type="ECO:0000313" key="1">
    <source>
        <dbReference type="EMBL" id="KAI3351357.1"/>
    </source>
</evidence>
<gene>
    <name evidence="1" type="ORF">L3Q82_005905</name>
</gene>